<reference evidence="2 3" key="1">
    <citation type="submission" date="2018-11" db="EMBL/GenBank/DDBJ databases">
        <title>Genome assembly of Steccherinum ochraceum LE-BIN_3174, the white-rot fungus of the Steccherinaceae family (The Residual Polyporoid clade, Polyporales, Basidiomycota).</title>
        <authorList>
            <person name="Fedorova T.V."/>
            <person name="Glazunova O.A."/>
            <person name="Landesman E.O."/>
            <person name="Moiseenko K.V."/>
            <person name="Psurtseva N.V."/>
            <person name="Savinova O.S."/>
            <person name="Shakhova N.V."/>
            <person name="Tyazhelova T.V."/>
            <person name="Vasina D.V."/>
        </authorList>
    </citation>
    <scope>NUCLEOTIDE SEQUENCE [LARGE SCALE GENOMIC DNA]</scope>
    <source>
        <strain evidence="2 3">LE-BIN_3174</strain>
    </source>
</reference>
<feature type="region of interest" description="Disordered" evidence="1">
    <location>
        <begin position="169"/>
        <end position="192"/>
    </location>
</feature>
<feature type="region of interest" description="Disordered" evidence="1">
    <location>
        <begin position="74"/>
        <end position="95"/>
    </location>
</feature>
<protein>
    <submittedName>
        <fullName evidence="2">Uncharacterized protein</fullName>
    </submittedName>
</protein>
<gene>
    <name evidence="2" type="ORF">EIP91_001539</name>
</gene>
<keyword evidence="3" id="KW-1185">Reference proteome</keyword>
<accession>A0A4R0S124</accession>
<feature type="compositionally biased region" description="Pro residues" evidence="1">
    <location>
        <begin position="176"/>
        <end position="188"/>
    </location>
</feature>
<evidence type="ECO:0000313" key="2">
    <source>
        <dbReference type="EMBL" id="TCD70848.1"/>
    </source>
</evidence>
<feature type="compositionally biased region" description="Polar residues" evidence="1">
    <location>
        <begin position="1"/>
        <end position="29"/>
    </location>
</feature>
<organism evidence="2 3">
    <name type="scientific">Steccherinum ochraceum</name>
    <dbReference type="NCBI Taxonomy" id="92696"/>
    <lineage>
        <taxon>Eukaryota</taxon>
        <taxon>Fungi</taxon>
        <taxon>Dikarya</taxon>
        <taxon>Basidiomycota</taxon>
        <taxon>Agaricomycotina</taxon>
        <taxon>Agaricomycetes</taxon>
        <taxon>Polyporales</taxon>
        <taxon>Steccherinaceae</taxon>
        <taxon>Steccherinum</taxon>
    </lineage>
</organism>
<evidence type="ECO:0000313" key="3">
    <source>
        <dbReference type="Proteomes" id="UP000292702"/>
    </source>
</evidence>
<dbReference type="AlphaFoldDB" id="A0A4R0S124"/>
<dbReference type="OrthoDB" id="2767497at2759"/>
<dbReference type="Proteomes" id="UP000292702">
    <property type="component" value="Unassembled WGS sequence"/>
</dbReference>
<proteinExistence type="predicted"/>
<sequence>MSHQPAASSSALPSITHIVTNVQQSSNAPLTPPGDAQNKQPRPRLPPAGLKILRGCGYYNTDKLKIYFAGARQNDNKKRRESGKEAKPTLSRQPTMSKSLCNKLYPSFTHPATLKHLYELLDMFKDPDSGLLEVWADRLGVEVNDVKSWWDLECRRERKPNVEELDAAAARQQLPTPQPTASPEPPQRGEPYNRLQRCANIITGPQLQQQLGPEVQTPDSPLFSPVKNIDEFCTQYDKQEAELAACFKQLENYLKS</sequence>
<feature type="region of interest" description="Disordered" evidence="1">
    <location>
        <begin position="1"/>
        <end position="47"/>
    </location>
</feature>
<comment type="caution">
    <text evidence="2">The sequence shown here is derived from an EMBL/GenBank/DDBJ whole genome shotgun (WGS) entry which is preliminary data.</text>
</comment>
<name>A0A4R0S124_9APHY</name>
<feature type="compositionally biased region" description="Basic and acidic residues" evidence="1">
    <location>
        <begin position="74"/>
        <end position="87"/>
    </location>
</feature>
<dbReference type="EMBL" id="RWJN01000014">
    <property type="protein sequence ID" value="TCD70848.1"/>
    <property type="molecule type" value="Genomic_DNA"/>
</dbReference>
<evidence type="ECO:0000256" key="1">
    <source>
        <dbReference type="SAM" id="MobiDB-lite"/>
    </source>
</evidence>